<dbReference type="STRING" id="869210.Marky_1589"/>
<dbReference type="EC" id="2.7.7.7" evidence="1"/>
<evidence type="ECO:0000256" key="4">
    <source>
        <dbReference type="ARBA" id="ARBA00022705"/>
    </source>
</evidence>
<dbReference type="InterPro" id="IPR048466">
    <property type="entry name" value="DNA_pol3_delta-like_C"/>
</dbReference>
<dbReference type="GO" id="GO:0003677">
    <property type="term" value="F:DNA binding"/>
    <property type="evidence" value="ECO:0007669"/>
    <property type="project" value="InterPro"/>
</dbReference>
<keyword evidence="3" id="KW-0548">Nucleotidyltransferase</keyword>
<dbReference type="eggNOG" id="COG1466">
    <property type="taxonomic scope" value="Bacteria"/>
</dbReference>
<name>F2NQW0_MARHT</name>
<dbReference type="GO" id="GO:0006261">
    <property type="term" value="P:DNA-templated DNA replication"/>
    <property type="evidence" value="ECO:0007669"/>
    <property type="project" value="TreeGrafter"/>
</dbReference>
<feature type="domain" description="DNA polymerase III delta subunit-like C-terminal" evidence="8">
    <location>
        <begin position="175"/>
        <end position="280"/>
    </location>
</feature>
<evidence type="ECO:0000256" key="5">
    <source>
        <dbReference type="ARBA" id="ARBA00022932"/>
    </source>
</evidence>
<reference evidence="9 10" key="1">
    <citation type="journal article" date="2012" name="Stand. Genomic Sci.">
        <title>Complete genome sequence of the aerobic, heterotroph Marinithermus hydrothermalis type strain (T1(T)) from a deep-sea hydrothermal vent chimney.</title>
        <authorList>
            <person name="Copeland A."/>
            <person name="Gu W."/>
            <person name="Yasawong M."/>
            <person name="Lapidus A."/>
            <person name="Lucas S."/>
            <person name="Deshpande S."/>
            <person name="Pagani I."/>
            <person name="Tapia R."/>
            <person name="Cheng J.F."/>
            <person name="Goodwin L.A."/>
            <person name="Pitluck S."/>
            <person name="Liolios K."/>
            <person name="Ivanova N."/>
            <person name="Mavromatis K."/>
            <person name="Mikhailova N."/>
            <person name="Pati A."/>
            <person name="Chen A."/>
            <person name="Palaniappan K."/>
            <person name="Land M."/>
            <person name="Pan C."/>
            <person name="Brambilla E.M."/>
            <person name="Rohde M."/>
            <person name="Tindall B.J."/>
            <person name="Sikorski J."/>
            <person name="Goker M."/>
            <person name="Detter J.C."/>
            <person name="Bristow J."/>
            <person name="Eisen J.A."/>
            <person name="Markowitz V."/>
            <person name="Hugenholtz P."/>
            <person name="Kyrpides N.C."/>
            <person name="Klenk H.P."/>
            <person name="Woyke T."/>
        </authorList>
    </citation>
    <scope>NUCLEOTIDE SEQUENCE [LARGE SCALE GENOMIC DNA]</scope>
    <source>
        <strain evidence="10">DSM 14884 / JCM 11576 / T1</strain>
    </source>
</reference>
<dbReference type="SUPFAM" id="SSF52540">
    <property type="entry name" value="P-loop containing nucleoside triphosphate hydrolases"/>
    <property type="match status" value="1"/>
</dbReference>
<keyword evidence="5" id="KW-0239">DNA-directed DNA polymerase</keyword>
<dbReference type="OrthoDB" id="30830at2"/>
<dbReference type="EMBL" id="CP002630">
    <property type="protein sequence ID" value="AEB12324.1"/>
    <property type="molecule type" value="Genomic_DNA"/>
</dbReference>
<dbReference type="SUPFAM" id="SSF48019">
    <property type="entry name" value="post-AAA+ oligomerization domain-like"/>
    <property type="match status" value="1"/>
</dbReference>
<evidence type="ECO:0000313" key="9">
    <source>
        <dbReference type="EMBL" id="AEB12324.1"/>
    </source>
</evidence>
<dbReference type="KEGG" id="mhd:Marky_1589"/>
<dbReference type="GO" id="GO:0003887">
    <property type="term" value="F:DNA-directed DNA polymerase activity"/>
    <property type="evidence" value="ECO:0007669"/>
    <property type="project" value="UniProtKB-KW"/>
</dbReference>
<dbReference type="AlphaFoldDB" id="F2NQW0"/>
<dbReference type="Pfam" id="PF21694">
    <property type="entry name" value="DNA_pol3_delta_C"/>
    <property type="match status" value="1"/>
</dbReference>
<accession>F2NQW0</accession>
<dbReference type="HOGENOM" id="CLU_926597_0_0_0"/>
<evidence type="ECO:0000256" key="3">
    <source>
        <dbReference type="ARBA" id="ARBA00022695"/>
    </source>
</evidence>
<dbReference type="InterPro" id="IPR005790">
    <property type="entry name" value="DNA_polIII_delta"/>
</dbReference>
<evidence type="ECO:0000256" key="7">
    <source>
        <dbReference type="ARBA" id="ARBA00049244"/>
    </source>
</evidence>
<dbReference type="RefSeq" id="WP_013704371.1">
    <property type="nucleotide sequence ID" value="NC_015387.1"/>
</dbReference>
<evidence type="ECO:0000313" key="10">
    <source>
        <dbReference type="Proteomes" id="UP000007030"/>
    </source>
</evidence>
<evidence type="ECO:0000256" key="1">
    <source>
        <dbReference type="ARBA" id="ARBA00012417"/>
    </source>
</evidence>
<sequence>MIVAFTGDPYLARQALLREAELKGLAPRLLPPDPARLQQAAAGGLFGPSGALVDLREAAEAEWKALRPVLEALPADALVLLLDPKPPAARSRWYKARAEVRDHPTPRWKDRVRWVENELKSRGIKAPSAVAQYLAGLEGDLEALAMELEKLELLSPPLSVEKVRAVVALEAPLSAFDLVRAVTEGRFREALQHLRTLLARGEEPLRILGALSWQYTTLAKAWALLAENPLLGEKEAAGLLGVHPYAARQALLLAKRLDEARLRQALEALVVAERRAKEAGNPVRALEEALWRLTRLFSKPK</sequence>
<dbReference type="Proteomes" id="UP000007030">
    <property type="component" value="Chromosome"/>
</dbReference>
<gene>
    <name evidence="9" type="ordered locus">Marky_1589</name>
</gene>
<dbReference type="GO" id="GO:0009360">
    <property type="term" value="C:DNA polymerase III complex"/>
    <property type="evidence" value="ECO:0007669"/>
    <property type="project" value="TreeGrafter"/>
</dbReference>
<dbReference type="PANTHER" id="PTHR34388:SF1">
    <property type="entry name" value="DNA POLYMERASE III SUBUNIT DELTA"/>
    <property type="match status" value="1"/>
</dbReference>
<evidence type="ECO:0000259" key="8">
    <source>
        <dbReference type="Pfam" id="PF21694"/>
    </source>
</evidence>
<dbReference type="InterPro" id="IPR008921">
    <property type="entry name" value="DNA_pol3_clamp-load_cplx_C"/>
</dbReference>
<proteinExistence type="inferred from homology"/>
<keyword evidence="10" id="KW-1185">Reference proteome</keyword>
<dbReference type="NCBIfam" id="TIGR01128">
    <property type="entry name" value="holA"/>
    <property type="match status" value="1"/>
</dbReference>
<keyword evidence="2" id="KW-0808">Transferase</keyword>
<comment type="similarity">
    <text evidence="6">Belongs to the DNA polymerase HolA subunit family.</text>
</comment>
<organism evidence="9 10">
    <name type="scientific">Marinithermus hydrothermalis (strain DSM 14884 / JCM 11576 / T1)</name>
    <dbReference type="NCBI Taxonomy" id="869210"/>
    <lineage>
        <taxon>Bacteria</taxon>
        <taxon>Thermotogati</taxon>
        <taxon>Deinococcota</taxon>
        <taxon>Deinococci</taxon>
        <taxon>Thermales</taxon>
        <taxon>Thermaceae</taxon>
        <taxon>Marinithermus</taxon>
    </lineage>
</organism>
<dbReference type="Gene3D" id="1.20.272.10">
    <property type="match status" value="1"/>
</dbReference>
<dbReference type="InterPro" id="IPR027417">
    <property type="entry name" value="P-loop_NTPase"/>
</dbReference>
<keyword evidence="4" id="KW-0235">DNA replication</keyword>
<evidence type="ECO:0000256" key="6">
    <source>
        <dbReference type="ARBA" id="ARBA00034754"/>
    </source>
</evidence>
<evidence type="ECO:0000256" key="2">
    <source>
        <dbReference type="ARBA" id="ARBA00022679"/>
    </source>
</evidence>
<protein>
    <recommendedName>
        <fullName evidence="1">DNA-directed DNA polymerase</fullName>
        <ecNumber evidence="1">2.7.7.7</ecNumber>
    </recommendedName>
</protein>
<comment type="catalytic activity">
    <reaction evidence="7">
        <text>DNA(n) + a 2'-deoxyribonucleoside 5'-triphosphate = DNA(n+1) + diphosphate</text>
        <dbReference type="Rhea" id="RHEA:22508"/>
        <dbReference type="Rhea" id="RHEA-COMP:17339"/>
        <dbReference type="Rhea" id="RHEA-COMP:17340"/>
        <dbReference type="ChEBI" id="CHEBI:33019"/>
        <dbReference type="ChEBI" id="CHEBI:61560"/>
        <dbReference type="ChEBI" id="CHEBI:173112"/>
        <dbReference type="EC" id="2.7.7.7"/>
    </reaction>
</comment>
<dbReference type="Gene3D" id="1.10.8.60">
    <property type="match status" value="1"/>
</dbReference>
<dbReference type="PANTHER" id="PTHR34388">
    <property type="entry name" value="DNA POLYMERASE III SUBUNIT DELTA"/>
    <property type="match status" value="1"/>
</dbReference>